<comment type="caution">
    <text evidence="1">The sequence shown here is derived from an EMBL/GenBank/DDBJ whole genome shotgun (WGS) entry which is preliminary data.</text>
</comment>
<protein>
    <submittedName>
        <fullName evidence="1">Uncharacterized protein</fullName>
    </submittedName>
</protein>
<dbReference type="EMBL" id="JACGWZ010000005">
    <property type="protein sequence ID" value="MBA8826533.1"/>
    <property type="molecule type" value="Genomic_DNA"/>
</dbReference>
<proteinExistence type="predicted"/>
<dbReference type="RefSeq" id="WP_235987461.1">
    <property type="nucleotide sequence ID" value="NZ_JACGWZ010000005.1"/>
</dbReference>
<evidence type="ECO:0000313" key="2">
    <source>
        <dbReference type="Proteomes" id="UP000569329"/>
    </source>
</evidence>
<organism evidence="1 2">
    <name type="scientific">Halosaccharopolyspora lacisalsi</name>
    <dbReference type="NCBI Taxonomy" id="1000566"/>
    <lineage>
        <taxon>Bacteria</taxon>
        <taxon>Bacillati</taxon>
        <taxon>Actinomycetota</taxon>
        <taxon>Actinomycetes</taxon>
        <taxon>Pseudonocardiales</taxon>
        <taxon>Pseudonocardiaceae</taxon>
        <taxon>Halosaccharopolyspora</taxon>
    </lineage>
</organism>
<reference evidence="1 2" key="1">
    <citation type="submission" date="2020-07" db="EMBL/GenBank/DDBJ databases">
        <title>Sequencing the genomes of 1000 actinobacteria strains.</title>
        <authorList>
            <person name="Klenk H.-P."/>
        </authorList>
    </citation>
    <scope>NUCLEOTIDE SEQUENCE [LARGE SCALE GENOMIC DNA]</scope>
    <source>
        <strain evidence="1 2">DSM 45975</strain>
    </source>
</reference>
<evidence type="ECO:0000313" key="1">
    <source>
        <dbReference type="EMBL" id="MBA8826533.1"/>
    </source>
</evidence>
<gene>
    <name evidence="1" type="ORF">FHX42_003909</name>
</gene>
<sequence>MGELSAVTGPLRRSLLRTTKRAEGVPPLQDATVELLRVVASRRVVVGALERMRQRDQEHLSEALPALRSLLAVLQEEDGQP</sequence>
<keyword evidence="2" id="KW-1185">Reference proteome</keyword>
<dbReference type="AlphaFoldDB" id="A0A839DZT3"/>
<dbReference type="Proteomes" id="UP000569329">
    <property type="component" value="Unassembled WGS sequence"/>
</dbReference>
<accession>A0A839DZT3</accession>
<name>A0A839DZT3_9PSEU</name>